<gene>
    <name evidence="17" type="ORF">J2S48_000445</name>
</gene>
<dbReference type="SUPFAM" id="SSF51445">
    <property type="entry name" value="(Trans)glycosidases"/>
    <property type="match status" value="1"/>
</dbReference>
<dbReference type="InterPro" id="IPR013783">
    <property type="entry name" value="Ig-like_fold"/>
</dbReference>
<keyword evidence="8" id="KW-0119">Carbohydrate metabolism</keyword>
<evidence type="ECO:0000259" key="16">
    <source>
        <dbReference type="SMART" id="SM00642"/>
    </source>
</evidence>
<evidence type="ECO:0000256" key="11">
    <source>
        <dbReference type="ARBA" id="ARBA00033284"/>
    </source>
</evidence>
<accession>A0ABU2CHW7</accession>
<proteinExistence type="inferred from homology"/>
<dbReference type="EMBL" id="JAVDYE010000001">
    <property type="protein sequence ID" value="MDR7380930.1"/>
    <property type="molecule type" value="Genomic_DNA"/>
</dbReference>
<dbReference type="PANTHER" id="PTHR43651">
    <property type="entry name" value="1,4-ALPHA-GLUCAN-BRANCHING ENZYME"/>
    <property type="match status" value="1"/>
</dbReference>
<evidence type="ECO:0000256" key="14">
    <source>
        <dbReference type="PIRNR" id="PIRNR006337"/>
    </source>
</evidence>
<evidence type="ECO:0000256" key="6">
    <source>
        <dbReference type="ARBA" id="ARBA00022490"/>
    </source>
</evidence>
<keyword evidence="6" id="KW-0963">Cytoplasm</keyword>
<name>A0ABU2CHW7_9MICO</name>
<feature type="region of interest" description="Disordered" evidence="15">
    <location>
        <begin position="46"/>
        <end position="71"/>
    </location>
</feature>
<dbReference type="Gene3D" id="2.60.40.10">
    <property type="entry name" value="Immunoglobulins"/>
    <property type="match status" value="1"/>
</dbReference>
<dbReference type="CDD" id="cd11325">
    <property type="entry name" value="AmyAc_GTHase"/>
    <property type="match status" value="1"/>
</dbReference>
<dbReference type="Proteomes" id="UP001183585">
    <property type="component" value="Unassembled WGS sequence"/>
</dbReference>
<comment type="similarity">
    <text evidence="3 14">Belongs to the glycosyl hydrolase 13 family.</text>
</comment>
<dbReference type="PIRSF" id="PIRSF006337">
    <property type="entry name" value="Trehalose_TreZ"/>
    <property type="match status" value="1"/>
</dbReference>
<dbReference type="InterPro" id="IPR012768">
    <property type="entry name" value="Trehalose_TreZ"/>
</dbReference>
<evidence type="ECO:0000256" key="12">
    <source>
        <dbReference type="ARBA" id="ARBA00034013"/>
    </source>
</evidence>
<reference evidence="17 18" key="1">
    <citation type="submission" date="2023-07" db="EMBL/GenBank/DDBJ databases">
        <title>Sequencing the genomes of 1000 actinobacteria strains.</title>
        <authorList>
            <person name="Klenk H.-P."/>
        </authorList>
    </citation>
    <scope>NUCLEOTIDE SEQUENCE [LARGE SCALE GENOMIC DNA]</scope>
    <source>
        <strain evidence="17 18">DSM 45554</strain>
    </source>
</reference>
<evidence type="ECO:0000256" key="15">
    <source>
        <dbReference type="SAM" id="MobiDB-lite"/>
    </source>
</evidence>
<evidence type="ECO:0000256" key="7">
    <source>
        <dbReference type="ARBA" id="ARBA00022801"/>
    </source>
</evidence>
<comment type="subcellular location">
    <subcellularLocation>
        <location evidence="1">Cytoplasm</location>
    </subcellularLocation>
</comment>
<feature type="domain" description="Glycosyl hydrolase family 13 catalytic" evidence="16">
    <location>
        <begin position="101"/>
        <end position="453"/>
    </location>
</feature>
<dbReference type="InterPro" id="IPR017853">
    <property type="entry name" value="GH"/>
</dbReference>
<organism evidence="17 18">
    <name type="scientific">Promicromonospora iranensis</name>
    <dbReference type="NCBI Taxonomy" id="1105144"/>
    <lineage>
        <taxon>Bacteria</taxon>
        <taxon>Bacillati</taxon>
        <taxon>Actinomycetota</taxon>
        <taxon>Actinomycetes</taxon>
        <taxon>Micrococcales</taxon>
        <taxon>Promicromonosporaceae</taxon>
        <taxon>Promicromonospora</taxon>
    </lineage>
</organism>
<evidence type="ECO:0000313" key="17">
    <source>
        <dbReference type="EMBL" id="MDR7380930.1"/>
    </source>
</evidence>
<dbReference type="InterPro" id="IPR014756">
    <property type="entry name" value="Ig_E-set"/>
</dbReference>
<keyword evidence="7 14" id="KW-0378">Hydrolase</keyword>
<dbReference type="InterPro" id="IPR006047">
    <property type="entry name" value="GH13_cat_dom"/>
</dbReference>
<evidence type="ECO:0000256" key="4">
    <source>
        <dbReference type="ARBA" id="ARBA00012268"/>
    </source>
</evidence>
<evidence type="ECO:0000256" key="5">
    <source>
        <dbReference type="ARBA" id="ARBA00015938"/>
    </source>
</evidence>
<dbReference type="GO" id="GO:0033942">
    <property type="term" value="F:4-alpha-D-(1-&gt;4)-alpha-D-glucanotrehalose trehalohydrolase activity"/>
    <property type="evidence" value="ECO:0007669"/>
    <property type="project" value="UniProtKB-EC"/>
</dbReference>
<comment type="pathway">
    <text evidence="2 14">Glycan biosynthesis; trehalose biosynthesis.</text>
</comment>
<comment type="caution">
    <text evidence="17">The sequence shown here is derived from an EMBL/GenBank/DDBJ whole genome shotgun (WGS) entry which is preliminary data.</text>
</comment>
<keyword evidence="9 14" id="KW-0326">Glycosidase</keyword>
<sequence>MTAPLRVWAPRASRVDLVLPATGSTEPLTVDDDGWWRTEHPLPPGTDYAFSLDGGPPRPDPRSPWQPAGVHGPSRTFDAAAHAWTDAAWPGQEVLGAVTYELHVGTFTPAGTLDAAVERLDHLVDLGVDVVELMPLAGFGGHHGWGYDGVALWAVHEPYGGPAALQRFVDAAHARGLAVCLDVVDNHLGPSGNYLAEFGPYFTDRHHTPWGAAVNLDADGAAEVRAFIIDKALRWFRDFHIDALRLDAVHALADDSPRHLLAELSDAVAALAAEVGRPLSLVAESDANDPRTVTPTGEVFQDRAGYGITAQWADDVHHALHALLTGERHGYYVDFGAPETLAKALTEIFVHDGGWSTFRDKPWGAPVPPDLDGRRFVVCSQNHDQVGNRALGDRPSRVLTPGGLAVSAAVVLLGPFTPLLFMGEEWGATTPFLYFSDHEEPELGEAVSRGRAAEFGGHGWAELYGTDVEVPDPQARSTFESSRLDWAEASSDGGRRMLDLYRALIRLRRTEPAIASGDRRATTVRVEDGAVVLTRGAVDGGDRIDVVLALDEGPVSVVVSHDDETPTLVLDSGVVLGGVPAGVESGPGSTTVTVEGPGVVVLAAGQKRSQLNSAPHTQP</sequence>
<evidence type="ECO:0000256" key="8">
    <source>
        <dbReference type="ARBA" id="ARBA00023277"/>
    </source>
</evidence>
<dbReference type="CDD" id="cd02853">
    <property type="entry name" value="E_set_MTHase_like_N"/>
    <property type="match status" value="1"/>
</dbReference>
<dbReference type="NCBIfam" id="TIGR02402">
    <property type="entry name" value="trehalose_TreZ"/>
    <property type="match status" value="1"/>
</dbReference>
<dbReference type="SUPFAM" id="SSF81296">
    <property type="entry name" value="E set domains"/>
    <property type="match status" value="1"/>
</dbReference>
<evidence type="ECO:0000256" key="13">
    <source>
        <dbReference type="NCBIfam" id="TIGR02402"/>
    </source>
</evidence>
<dbReference type="Gene3D" id="1.10.10.760">
    <property type="entry name" value="E-set domains of sugar-utilizing enzymes"/>
    <property type="match status" value="1"/>
</dbReference>
<protein>
    <recommendedName>
        <fullName evidence="5 13">Malto-oligosyltrehalose trehalohydrolase</fullName>
        <shortName evidence="14">MTHase</shortName>
        <ecNumber evidence="4 13">3.2.1.141</ecNumber>
    </recommendedName>
    <alternativeName>
        <fullName evidence="11 14">4-alpha-D-((1-&gt;4)-alpha-D-glucano)trehalose trehalohydrolase</fullName>
    </alternativeName>
    <alternativeName>
        <fullName evidence="10 14">Maltooligosyl trehalose trehalohydrolase</fullName>
    </alternativeName>
</protein>
<dbReference type="SMART" id="SM00642">
    <property type="entry name" value="Aamy"/>
    <property type="match status" value="1"/>
</dbReference>
<evidence type="ECO:0000313" key="18">
    <source>
        <dbReference type="Proteomes" id="UP001183585"/>
    </source>
</evidence>
<dbReference type="PANTHER" id="PTHR43651:SF11">
    <property type="entry name" value="MALTO-OLIGOSYLTREHALOSE TREHALOHYDROLASE"/>
    <property type="match status" value="1"/>
</dbReference>
<keyword evidence="18" id="KW-1185">Reference proteome</keyword>
<dbReference type="RefSeq" id="WP_274992164.1">
    <property type="nucleotide sequence ID" value="NZ_JAJQQP010000002.1"/>
</dbReference>
<evidence type="ECO:0000256" key="9">
    <source>
        <dbReference type="ARBA" id="ARBA00023295"/>
    </source>
</evidence>
<evidence type="ECO:0000256" key="1">
    <source>
        <dbReference type="ARBA" id="ARBA00004496"/>
    </source>
</evidence>
<dbReference type="Pfam" id="PF00128">
    <property type="entry name" value="Alpha-amylase"/>
    <property type="match status" value="1"/>
</dbReference>
<comment type="catalytic activity">
    <reaction evidence="12 14">
        <text>hydrolysis of (1-&gt;4)-alpha-D-glucosidic linkage in 4-alpha-D-[(1-&gt;4)-alpha-D-glucanosyl]n trehalose to yield trehalose and (1-&gt;4)-alpha-D-glucan.</text>
        <dbReference type="EC" id="3.2.1.141"/>
    </reaction>
</comment>
<evidence type="ECO:0000256" key="10">
    <source>
        <dbReference type="ARBA" id="ARBA00032057"/>
    </source>
</evidence>
<dbReference type="EC" id="3.2.1.141" evidence="4 13"/>
<dbReference type="InterPro" id="IPR044901">
    <property type="entry name" value="Trehalose_TreZ_E-set_sf"/>
</dbReference>
<evidence type="ECO:0000256" key="3">
    <source>
        <dbReference type="ARBA" id="ARBA00008061"/>
    </source>
</evidence>
<evidence type="ECO:0000256" key="2">
    <source>
        <dbReference type="ARBA" id="ARBA00005199"/>
    </source>
</evidence>
<dbReference type="Gene3D" id="3.20.20.80">
    <property type="entry name" value="Glycosidases"/>
    <property type="match status" value="1"/>
</dbReference>